<keyword evidence="3" id="KW-1185">Reference proteome</keyword>
<gene>
    <name evidence="2" type="ORF">SBOR_0369</name>
</gene>
<feature type="region of interest" description="Disordered" evidence="1">
    <location>
        <begin position="324"/>
        <end position="397"/>
    </location>
</feature>
<evidence type="ECO:0000313" key="3">
    <source>
        <dbReference type="Proteomes" id="UP000019487"/>
    </source>
</evidence>
<dbReference type="OrthoDB" id="3547628at2759"/>
<name>W9CTK9_SCLBF</name>
<evidence type="ECO:0000313" key="2">
    <source>
        <dbReference type="EMBL" id="ESZ99226.1"/>
    </source>
</evidence>
<organism evidence="2 3">
    <name type="scientific">Sclerotinia borealis (strain F-4128)</name>
    <dbReference type="NCBI Taxonomy" id="1432307"/>
    <lineage>
        <taxon>Eukaryota</taxon>
        <taxon>Fungi</taxon>
        <taxon>Dikarya</taxon>
        <taxon>Ascomycota</taxon>
        <taxon>Pezizomycotina</taxon>
        <taxon>Leotiomycetes</taxon>
        <taxon>Helotiales</taxon>
        <taxon>Sclerotiniaceae</taxon>
        <taxon>Sclerotinia</taxon>
    </lineage>
</organism>
<dbReference type="AlphaFoldDB" id="W9CTK9"/>
<accession>W9CTK9</accession>
<reference evidence="2 3" key="1">
    <citation type="journal article" date="2014" name="Genome Announc.">
        <title>Draft genome sequence of Sclerotinia borealis, a psychrophilic plant pathogenic fungus.</title>
        <authorList>
            <person name="Mardanov A.V."/>
            <person name="Beletsky A.V."/>
            <person name="Kadnikov V.V."/>
            <person name="Ignatov A.N."/>
            <person name="Ravin N.V."/>
        </authorList>
    </citation>
    <scope>NUCLEOTIDE SEQUENCE [LARGE SCALE GENOMIC DNA]</scope>
    <source>
        <strain evidence="3">F-4157</strain>
    </source>
</reference>
<proteinExistence type="predicted"/>
<protein>
    <submittedName>
        <fullName evidence="2">Uncharacterized protein</fullName>
    </submittedName>
</protein>
<sequence length="614" mass="69510">MGGLCSRLDTNQVEIFRRSVADLVYVIQQQDVILAQLIETVTQLNNEEISQLQLEKILQHIDPPKACSNPTSPQNRKSKHLSRFISNFQEQQADTQAFIEKKCSEWRENHSLFWKDASCSTSLTSASIRQLSRCIDEFEDAKNLNPIRRRISLVVFFRLEEQIRKRIRSLIIDTERKLPSGCSSNEYKVIRAYLATMPYSQSYSALVVDLKKAFIGAESIEDVQLDAIIESGKFRLDQYDQSVITILSGSNIDSHHLQSRKRQCVEYNIQNYINNNANYTESPRDRVPGIIPINALLNQADCIAGSTQGQQLLSVGNSSIQIASEQPEIGSRGEKRGLESQAEVYDPSSKHRRIDTLPSHGSSLTEEFDSPQPPQAPSEVTHDQEGVTGSPPLGNANTSTIFQAEEYQDFGTLEIDFTYSYAQKEKLAANLREPFLSPVIAGYHPECIHAMVPSDVHEDVRISIIVDDNKATREVIRILDLQKQPQGHSPDQIQLYSNIPKNKIWILGDSLNERLTLSQRYKLELGPRSTCVSAFISDGGGTDDGKITFFSNDGSEIKFRIDHFWTTDDDSMSLKHNLSLLVACWDIPSYEIKLFLNYRHDANKWMIETVANIY</sequence>
<dbReference type="Proteomes" id="UP000019487">
    <property type="component" value="Unassembled WGS sequence"/>
</dbReference>
<dbReference type="HOGENOM" id="CLU_464732_0_0_1"/>
<comment type="caution">
    <text evidence="2">The sequence shown here is derived from an EMBL/GenBank/DDBJ whole genome shotgun (WGS) entry which is preliminary data.</text>
</comment>
<evidence type="ECO:0000256" key="1">
    <source>
        <dbReference type="SAM" id="MobiDB-lite"/>
    </source>
</evidence>
<dbReference type="EMBL" id="AYSA01000017">
    <property type="protein sequence ID" value="ESZ99226.1"/>
    <property type="molecule type" value="Genomic_DNA"/>
</dbReference>